<proteinExistence type="predicted"/>
<name>A0A927CWP1_9BACI</name>
<keyword evidence="3" id="KW-1185">Reference proteome</keyword>
<comment type="caution">
    <text evidence="2">The sequence shown here is derived from an EMBL/GenBank/DDBJ whole genome shotgun (WGS) entry which is preliminary data.</text>
</comment>
<sequence length="102" mass="11281">MGIIILNILKFIAGTFEAFLGIPFIGGIYIISSGYTPLFIMLCFHIAIVIIAKYQRQTAYGNALGIFTSLLAWIPIVGMILHIITSISIFIGLLLQTRKVTY</sequence>
<accession>A0A927CWP1</accession>
<keyword evidence="1" id="KW-0812">Transmembrane</keyword>
<dbReference type="RefSeq" id="WP_190996527.1">
    <property type="nucleotide sequence ID" value="NZ_JACXSI010000001.1"/>
</dbReference>
<feature type="transmembrane region" description="Helical" evidence="1">
    <location>
        <begin position="37"/>
        <end position="54"/>
    </location>
</feature>
<dbReference type="EMBL" id="JACXSI010000001">
    <property type="protein sequence ID" value="MBD3106995.1"/>
    <property type="molecule type" value="Genomic_DNA"/>
</dbReference>
<keyword evidence="1" id="KW-0472">Membrane</keyword>
<reference evidence="2" key="1">
    <citation type="submission" date="2020-09" db="EMBL/GenBank/DDBJ databases">
        <title>Bacillus faecalis sp. nov., a moderately halophilic bacterium isolated from cow faeces.</title>
        <authorList>
            <person name="Jiang L."/>
            <person name="Lee J."/>
        </authorList>
    </citation>
    <scope>NUCLEOTIDE SEQUENCE</scope>
    <source>
        <strain evidence="2">AGMB 02131</strain>
    </source>
</reference>
<dbReference type="Proteomes" id="UP000602076">
    <property type="component" value="Unassembled WGS sequence"/>
</dbReference>
<dbReference type="AlphaFoldDB" id="A0A927CWP1"/>
<feature type="transmembrane region" description="Helical" evidence="1">
    <location>
        <begin position="66"/>
        <end position="95"/>
    </location>
</feature>
<feature type="transmembrane region" description="Helical" evidence="1">
    <location>
        <begin position="12"/>
        <end position="31"/>
    </location>
</feature>
<organism evidence="2 3">
    <name type="scientific">Peribacillus faecalis</name>
    <dbReference type="NCBI Taxonomy" id="2772559"/>
    <lineage>
        <taxon>Bacteria</taxon>
        <taxon>Bacillati</taxon>
        <taxon>Bacillota</taxon>
        <taxon>Bacilli</taxon>
        <taxon>Bacillales</taxon>
        <taxon>Bacillaceae</taxon>
        <taxon>Peribacillus</taxon>
    </lineage>
</organism>
<keyword evidence="1" id="KW-1133">Transmembrane helix</keyword>
<evidence type="ECO:0000256" key="1">
    <source>
        <dbReference type="SAM" id="Phobius"/>
    </source>
</evidence>
<protein>
    <submittedName>
        <fullName evidence="2">Uncharacterized protein</fullName>
    </submittedName>
</protein>
<evidence type="ECO:0000313" key="3">
    <source>
        <dbReference type="Proteomes" id="UP000602076"/>
    </source>
</evidence>
<gene>
    <name evidence="2" type="ORF">IEO70_01205</name>
</gene>
<evidence type="ECO:0000313" key="2">
    <source>
        <dbReference type="EMBL" id="MBD3106995.1"/>
    </source>
</evidence>